<evidence type="ECO:0000256" key="3">
    <source>
        <dbReference type="ARBA" id="ARBA00022664"/>
    </source>
</evidence>
<dbReference type="Gene3D" id="2.130.10.10">
    <property type="entry name" value="YVTN repeat-like/Quinoprotein amine dehydrogenase"/>
    <property type="match status" value="1"/>
</dbReference>
<dbReference type="GO" id="GO:0071013">
    <property type="term" value="C:catalytic step 2 spliceosome"/>
    <property type="evidence" value="ECO:0007669"/>
    <property type="project" value="InterPro"/>
</dbReference>
<organism evidence="13">
    <name type="scientific">Notodromas monacha</name>
    <dbReference type="NCBI Taxonomy" id="399045"/>
    <lineage>
        <taxon>Eukaryota</taxon>
        <taxon>Metazoa</taxon>
        <taxon>Ecdysozoa</taxon>
        <taxon>Arthropoda</taxon>
        <taxon>Crustacea</taxon>
        <taxon>Oligostraca</taxon>
        <taxon>Ostracoda</taxon>
        <taxon>Podocopa</taxon>
        <taxon>Podocopida</taxon>
        <taxon>Cypridocopina</taxon>
        <taxon>Cypridoidea</taxon>
        <taxon>Cyprididae</taxon>
        <taxon>Notodromas</taxon>
    </lineage>
</organism>
<keyword evidence="6" id="KW-0508">mRNA splicing</keyword>
<feature type="repeat" description="WD" evidence="11">
    <location>
        <begin position="330"/>
        <end position="371"/>
    </location>
</feature>
<keyword evidence="14" id="KW-1185">Reference proteome</keyword>
<dbReference type="FunFam" id="2.130.10.10:FF:000034">
    <property type="entry name" value="Pre-mRNA-processing factor 17, putative"/>
    <property type="match status" value="1"/>
</dbReference>
<dbReference type="Pfam" id="PF00400">
    <property type="entry name" value="WD40"/>
    <property type="match status" value="6"/>
</dbReference>
<name>A0A7R9BWN3_9CRUS</name>
<gene>
    <name evidence="13" type="ORF">NMOB1V02_LOCUS10626</name>
</gene>
<dbReference type="OrthoDB" id="10257301at2759"/>
<dbReference type="EMBL" id="CAJPEX010004667">
    <property type="protein sequence ID" value="CAG0923160.1"/>
    <property type="molecule type" value="Genomic_DNA"/>
</dbReference>
<dbReference type="GO" id="GO:0003729">
    <property type="term" value="F:mRNA binding"/>
    <property type="evidence" value="ECO:0007669"/>
    <property type="project" value="TreeGrafter"/>
</dbReference>
<reference evidence="13" key="1">
    <citation type="submission" date="2020-11" db="EMBL/GenBank/DDBJ databases">
        <authorList>
            <person name="Tran Van P."/>
        </authorList>
    </citation>
    <scope>NUCLEOTIDE SEQUENCE</scope>
</reference>
<dbReference type="InterPro" id="IPR032847">
    <property type="entry name" value="PRPF17"/>
</dbReference>
<dbReference type="PROSITE" id="PS50082">
    <property type="entry name" value="WD_REPEATS_2"/>
    <property type="match status" value="5"/>
</dbReference>
<keyword evidence="2 11" id="KW-0853">WD repeat</keyword>
<keyword evidence="3" id="KW-0507">mRNA processing</keyword>
<feature type="region of interest" description="Disordered" evidence="12">
    <location>
        <begin position="1"/>
        <end position="28"/>
    </location>
</feature>
<comment type="subcellular location">
    <subcellularLocation>
        <location evidence="1">Nucleus</location>
    </subcellularLocation>
</comment>
<dbReference type="InterPro" id="IPR020472">
    <property type="entry name" value="WD40_PAC1"/>
</dbReference>
<keyword evidence="5" id="KW-0677">Repeat</keyword>
<dbReference type="AlphaFoldDB" id="A0A7R9BWN3"/>
<evidence type="ECO:0000256" key="5">
    <source>
        <dbReference type="ARBA" id="ARBA00022737"/>
    </source>
</evidence>
<dbReference type="SUPFAM" id="SSF50978">
    <property type="entry name" value="WD40 repeat-like"/>
    <property type="match status" value="1"/>
</dbReference>
<dbReference type="InterPro" id="IPR001680">
    <property type="entry name" value="WD40_rpt"/>
</dbReference>
<evidence type="ECO:0000256" key="2">
    <source>
        <dbReference type="ARBA" id="ARBA00022574"/>
    </source>
</evidence>
<evidence type="ECO:0000256" key="10">
    <source>
        <dbReference type="ARBA" id="ARBA00076678"/>
    </source>
</evidence>
<dbReference type="PANTHER" id="PTHR43979:SF1">
    <property type="entry name" value="PRE-MRNA-PROCESSING FACTOR 17"/>
    <property type="match status" value="1"/>
</dbReference>
<feature type="repeat" description="WD" evidence="11">
    <location>
        <begin position="286"/>
        <end position="328"/>
    </location>
</feature>
<feature type="repeat" description="WD" evidence="11">
    <location>
        <begin position="417"/>
        <end position="449"/>
    </location>
</feature>
<dbReference type="PROSITE" id="PS50294">
    <property type="entry name" value="WD_REPEATS_REGION"/>
    <property type="match status" value="4"/>
</dbReference>
<dbReference type="Proteomes" id="UP000678499">
    <property type="component" value="Unassembled WGS sequence"/>
</dbReference>
<evidence type="ECO:0000256" key="4">
    <source>
        <dbReference type="ARBA" id="ARBA00022728"/>
    </source>
</evidence>
<evidence type="ECO:0000256" key="11">
    <source>
        <dbReference type="PROSITE-ProRule" id="PRU00221"/>
    </source>
</evidence>
<dbReference type="PANTHER" id="PTHR43979">
    <property type="entry name" value="PRE-MRNA-PROCESSING FACTOR 17"/>
    <property type="match status" value="1"/>
</dbReference>
<evidence type="ECO:0000313" key="14">
    <source>
        <dbReference type="Proteomes" id="UP000678499"/>
    </source>
</evidence>
<evidence type="ECO:0000256" key="12">
    <source>
        <dbReference type="SAM" id="MobiDB-lite"/>
    </source>
</evidence>
<evidence type="ECO:0000256" key="9">
    <source>
        <dbReference type="ARBA" id="ARBA00075265"/>
    </source>
</evidence>
<dbReference type="InterPro" id="IPR015943">
    <property type="entry name" value="WD40/YVTN_repeat-like_dom_sf"/>
</dbReference>
<feature type="repeat" description="WD" evidence="11">
    <location>
        <begin position="517"/>
        <end position="548"/>
    </location>
</feature>
<evidence type="ECO:0000313" key="13">
    <source>
        <dbReference type="EMBL" id="CAD7283008.1"/>
    </source>
</evidence>
<dbReference type="CDD" id="cd00200">
    <property type="entry name" value="WD40"/>
    <property type="match status" value="1"/>
</dbReference>
<dbReference type="PRINTS" id="PR00320">
    <property type="entry name" value="GPROTEINBRPT"/>
</dbReference>
<feature type="repeat" description="WD" evidence="11">
    <location>
        <begin position="549"/>
        <end position="582"/>
    </location>
</feature>
<sequence length="582" mass="66670">MSALLSLRSYGNDSDEDASPPPPIADVAGHLRPLPEIVASTSMAIVAAPDVVPNCSLDSRELVDPKTKELKFNPKLEDLYAPVVGPSNPFKTKQQLATKNVLAGFAEPAHVDHFQFESERRTFNSFGYAKDPSVAEDITTVGTVKQPRIVTASDESKDLATENKLASVFESTKVRPKDKRKREKNDDPGDVENYLGPWGKFVDEQRVACPTEEEKEYLAEYIAKKQRRNRKVEEKPMEEKSVLHLKEEKDYQGRSFMHPPQDVGVNLRSEEPPHKCFIPKRLIHTWEGHSKAVSAIRWFPRYAHLLLSCSMDTKIKLWQVYGNRKVVRTYMGHRQAVRDVSFNNDGTRFLSAGYDRYIKLWDTETGQCIEKFTNKKVPYCVKFNPDEDKQNLFVAGMSDKKIVCWDVRTPEDPVQEYDRHLGAVNTITFVDENRRFVSTSDDKSMRIWEWDIPVDMKYIADPSMHSMPAVTLSPNQKWLACQSMDNKIVIFSAINRFKFHRKKTFKGHMVAGYACGIDFSPEMSYLVSGDADGKVYVWDWKTSRMLTKWKAHDKVCISVLWHPHETSKLASAGWDGVIKFWD</sequence>
<keyword evidence="4" id="KW-0747">Spliceosome</keyword>
<dbReference type="InterPro" id="IPR036322">
    <property type="entry name" value="WD40_repeat_dom_sf"/>
</dbReference>
<proteinExistence type="predicted"/>
<evidence type="ECO:0000256" key="6">
    <source>
        <dbReference type="ARBA" id="ARBA00023187"/>
    </source>
</evidence>
<accession>A0A7R9BWN3</accession>
<evidence type="ECO:0000256" key="1">
    <source>
        <dbReference type="ARBA" id="ARBA00004123"/>
    </source>
</evidence>
<dbReference type="EMBL" id="OA886704">
    <property type="protein sequence ID" value="CAD7283008.1"/>
    <property type="molecule type" value="Genomic_DNA"/>
</dbReference>
<dbReference type="SMART" id="SM00320">
    <property type="entry name" value="WD40"/>
    <property type="match status" value="7"/>
</dbReference>
<evidence type="ECO:0000256" key="7">
    <source>
        <dbReference type="ARBA" id="ARBA00023242"/>
    </source>
</evidence>
<keyword evidence="7" id="KW-0539">Nucleus</keyword>
<feature type="region of interest" description="Disordered" evidence="12">
    <location>
        <begin position="170"/>
        <end position="193"/>
    </location>
</feature>
<protein>
    <recommendedName>
        <fullName evidence="8">Pre-mRNA-processing factor 17</fullName>
    </recommendedName>
    <alternativeName>
        <fullName evidence="10">Cell division cycle 40 homolog</fullName>
    </alternativeName>
    <alternativeName>
        <fullName evidence="9">PRP17 homolog</fullName>
    </alternativeName>
</protein>
<evidence type="ECO:0000256" key="8">
    <source>
        <dbReference type="ARBA" id="ARBA00068146"/>
    </source>
</evidence>
<dbReference type="GO" id="GO:0000398">
    <property type="term" value="P:mRNA splicing, via spliceosome"/>
    <property type="evidence" value="ECO:0007669"/>
    <property type="project" value="InterPro"/>
</dbReference>